<sequence>MKRFLGLIVLGTCLAMQAAAYTEDEVAAARLQHIEGDFAGALEILLPAAEAGNPVAQNVLGVSYEDGMGLPVDPQAAYDWYKRAADQGMGKAMHNLGHLKWKGAGPVAADPEEARAWFTQAIAAGYGPAHANLGLMWNEGIGGPEDPERAVEIYRAGLAAGDAHSANNLGDLLRLGRGVAEDLDAARAMFARAGRMGLPNGLNNLGALYEIGSGVPVDYDTAFALYSASMKQGYGFAAFNIAELIEAELFSEYGPVDAYAHCLWALERVSDRHRETVEEGCSRLSQDMSATDQQAARDLAQTL</sequence>
<dbReference type="PANTHER" id="PTHR11102:SF160">
    <property type="entry name" value="ERAD-ASSOCIATED E3 UBIQUITIN-PROTEIN LIGASE COMPONENT HRD3"/>
    <property type="match status" value="1"/>
</dbReference>
<dbReference type="InterPro" id="IPR006597">
    <property type="entry name" value="Sel1-like"/>
</dbReference>
<dbReference type="Gene3D" id="1.25.40.10">
    <property type="entry name" value="Tetratricopeptide repeat domain"/>
    <property type="match status" value="1"/>
</dbReference>
<dbReference type="Proteomes" id="UP000635142">
    <property type="component" value="Unassembled WGS sequence"/>
</dbReference>
<protein>
    <submittedName>
        <fullName evidence="2">Sel1 repeat family protein</fullName>
    </submittedName>
</protein>
<organism evidence="2 3">
    <name type="scientific">Sulfitobacter aestuariivivens</name>
    <dbReference type="NCBI Taxonomy" id="2766981"/>
    <lineage>
        <taxon>Bacteria</taxon>
        <taxon>Pseudomonadati</taxon>
        <taxon>Pseudomonadota</taxon>
        <taxon>Alphaproteobacteria</taxon>
        <taxon>Rhodobacterales</taxon>
        <taxon>Roseobacteraceae</taxon>
        <taxon>Sulfitobacter</taxon>
    </lineage>
</organism>
<evidence type="ECO:0000313" key="3">
    <source>
        <dbReference type="Proteomes" id="UP000635142"/>
    </source>
</evidence>
<gene>
    <name evidence="2" type="ORF">H9Q16_04430</name>
</gene>
<dbReference type="EMBL" id="JACTAG010000001">
    <property type="protein sequence ID" value="MBD3663160.1"/>
    <property type="molecule type" value="Genomic_DNA"/>
</dbReference>
<feature type="signal peptide" evidence="1">
    <location>
        <begin position="1"/>
        <end position="20"/>
    </location>
</feature>
<dbReference type="SMART" id="SM00671">
    <property type="entry name" value="SEL1"/>
    <property type="match status" value="5"/>
</dbReference>
<reference evidence="2" key="1">
    <citation type="submission" date="2020-08" db="EMBL/GenBank/DDBJ databases">
        <title>Sulfitobacter aestuariivivens sp. nov., isolated from a tidal flat.</title>
        <authorList>
            <person name="Park S."/>
            <person name="Yoon J.-H."/>
        </authorList>
    </citation>
    <scope>NUCLEOTIDE SEQUENCE</scope>
    <source>
        <strain evidence="2">TSTF-M16</strain>
    </source>
</reference>
<proteinExistence type="predicted"/>
<keyword evidence="1" id="KW-0732">Signal</keyword>
<dbReference type="RefSeq" id="WP_191074143.1">
    <property type="nucleotide sequence ID" value="NZ_JACTAG010000001.1"/>
</dbReference>
<dbReference type="Pfam" id="PF08238">
    <property type="entry name" value="Sel1"/>
    <property type="match status" value="5"/>
</dbReference>
<comment type="caution">
    <text evidence="2">The sequence shown here is derived from an EMBL/GenBank/DDBJ whole genome shotgun (WGS) entry which is preliminary data.</text>
</comment>
<dbReference type="InterPro" id="IPR011990">
    <property type="entry name" value="TPR-like_helical_dom_sf"/>
</dbReference>
<accession>A0A927HFE6</accession>
<dbReference type="AlphaFoldDB" id="A0A927HFE6"/>
<name>A0A927HFE6_9RHOB</name>
<evidence type="ECO:0000313" key="2">
    <source>
        <dbReference type="EMBL" id="MBD3663160.1"/>
    </source>
</evidence>
<dbReference type="InterPro" id="IPR050767">
    <property type="entry name" value="Sel1_AlgK"/>
</dbReference>
<keyword evidence="3" id="KW-1185">Reference proteome</keyword>
<dbReference type="PANTHER" id="PTHR11102">
    <property type="entry name" value="SEL-1-LIKE PROTEIN"/>
    <property type="match status" value="1"/>
</dbReference>
<feature type="chain" id="PRO_5038126314" evidence="1">
    <location>
        <begin position="21"/>
        <end position="303"/>
    </location>
</feature>
<dbReference type="SUPFAM" id="SSF81901">
    <property type="entry name" value="HCP-like"/>
    <property type="match status" value="1"/>
</dbReference>
<evidence type="ECO:0000256" key="1">
    <source>
        <dbReference type="SAM" id="SignalP"/>
    </source>
</evidence>